<comment type="subcellular location">
    <subcellularLocation>
        <location evidence="3">Cytoplasm</location>
    </subcellularLocation>
</comment>
<dbReference type="EC" id="5.3.1.1" evidence="3"/>
<evidence type="ECO:0000256" key="1">
    <source>
        <dbReference type="ARBA" id="ARBA00007422"/>
    </source>
</evidence>
<accession>A0A9D0ZA40</accession>
<dbReference type="SUPFAM" id="SSF51351">
    <property type="entry name" value="Triosephosphate isomerase (TIM)"/>
    <property type="match status" value="1"/>
</dbReference>
<dbReference type="GO" id="GO:0019563">
    <property type="term" value="P:glycerol catabolic process"/>
    <property type="evidence" value="ECO:0007669"/>
    <property type="project" value="TreeGrafter"/>
</dbReference>
<keyword evidence="3" id="KW-0312">Gluconeogenesis</keyword>
<comment type="similarity">
    <text evidence="1 3">Belongs to the triosephosphate isomerase family.</text>
</comment>
<name>A0A9D0ZA40_9FIRM</name>
<dbReference type="AlphaFoldDB" id="A0A9D0ZA40"/>
<evidence type="ECO:0000313" key="4">
    <source>
        <dbReference type="EMBL" id="HIQ71939.1"/>
    </source>
</evidence>
<dbReference type="EMBL" id="DVFJ01000023">
    <property type="protein sequence ID" value="HIQ71939.1"/>
    <property type="molecule type" value="Genomic_DNA"/>
</dbReference>
<dbReference type="PANTHER" id="PTHR21139:SF42">
    <property type="entry name" value="TRIOSEPHOSPHATE ISOMERASE"/>
    <property type="match status" value="1"/>
</dbReference>
<proteinExistence type="inferred from homology"/>
<keyword evidence="2 3" id="KW-0413">Isomerase</keyword>
<dbReference type="PROSITE" id="PS51440">
    <property type="entry name" value="TIM_2"/>
    <property type="match status" value="1"/>
</dbReference>
<sequence length="279" mass="29717">MKYIFLNLKRFDISPARGGVNRLYPMDRWGAGIVRATQEALCGYAGARFVMFFPEAHLLGARAALEAESPVELGCQGVCAGDTAPGGNFGAFTGGRTANAARELGCGWALIGHCEERVRKLELLSLAGVTGVDAAQAVNRALGQEVRAAQAAGLSVLYCVGERLEERASWREVLSDQLTQGLDGADLSRVVVGYEPVWSIGPGRTPADAHCIQETARWLKSRMGGVPVVYGGGLKLENAGMLAGIEEIDGGLIALTRFSGEIGFYPDEFLQIVEAYLGH</sequence>
<dbReference type="InterPro" id="IPR035990">
    <property type="entry name" value="TIM_sf"/>
</dbReference>
<reference evidence="4" key="2">
    <citation type="journal article" date="2021" name="PeerJ">
        <title>Extensive microbial diversity within the chicken gut microbiome revealed by metagenomics and culture.</title>
        <authorList>
            <person name="Gilroy R."/>
            <person name="Ravi A."/>
            <person name="Getino M."/>
            <person name="Pursley I."/>
            <person name="Horton D.L."/>
            <person name="Alikhan N.F."/>
            <person name="Baker D."/>
            <person name="Gharbi K."/>
            <person name="Hall N."/>
            <person name="Watson M."/>
            <person name="Adriaenssens E.M."/>
            <person name="Foster-Nyarko E."/>
            <person name="Jarju S."/>
            <person name="Secka A."/>
            <person name="Antonio M."/>
            <person name="Oren A."/>
            <person name="Chaudhuri R.R."/>
            <person name="La Ragione R."/>
            <person name="Hildebrand F."/>
            <person name="Pallen M.J."/>
        </authorList>
    </citation>
    <scope>NUCLEOTIDE SEQUENCE</scope>
    <source>
        <strain evidence="4">ChiSxjej2B14-6234</strain>
    </source>
</reference>
<comment type="catalytic activity">
    <reaction evidence="3">
        <text>D-glyceraldehyde 3-phosphate = dihydroxyacetone phosphate</text>
        <dbReference type="Rhea" id="RHEA:18585"/>
        <dbReference type="ChEBI" id="CHEBI:57642"/>
        <dbReference type="ChEBI" id="CHEBI:59776"/>
        <dbReference type="EC" id="5.3.1.1"/>
    </reaction>
</comment>
<dbReference type="InterPro" id="IPR013785">
    <property type="entry name" value="Aldolase_TIM"/>
</dbReference>
<dbReference type="GO" id="GO:0004807">
    <property type="term" value="F:triose-phosphate isomerase activity"/>
    <property type="evidence" value="ECO:0007669"/>
    <property type="project" value="UniProtKB-EC"/>
</dbReference>
<comment type="pathway">
    <text evidence="3">Carbohydrate biosynthesis; gluconeogenesis.</text>
</comment>
<dbReference type="Proteomes" id="UP000886887">
    <property type="component" value="Unassembled WGS sequence"/>
</dbReference>
<dbReference type="Gene3D" id="3.20.20.70">
    <property type="entry name" value="Aldolase class I"/>
    <property type="match status" value="1"/>
</dbReference>
<dbReference type="PANTHER" id="PTHR21139">
    <property type="entry name" value="TRIOSEPHOSPHATE ISOMERASE"/>
    <property type="match status" value="1"/>
</dbReference>
<dbReference type="GO" id="GO:0005829">
    <property type="term" value="C:cytosol"/>
    <property type="evidence" value="ECO:0007669"/>
    <property type="project" value="TreeGrafter"/>
</dbReference>
<dbReference type="GO" id="GO:0046166">
    <property type="term" value="P:glyceraldehyde-3-phosphate biosynthetic process"/>
    <property type="evidence" value="ECO:0007669"/>
    <property type="project" value="TreeGrafter"/>
</dbReference>
<dbReference type="Pfam" id="PF00121">
    <property type="entry name" value="TIM"/>
    <property type="match status" value="1"/>
</dbReference>
<dbReference type="InterPro" id="IPR000652">
    <property type="entry name" value="Triosephosphate_isomerase"/>
</dbReference>
<comment type="caution">
    <text evidence="4">The sequence shown here is derived from an EMBL/GenBank/DDBJ whole genome shotgun (WGS) entry which is preliminary data.</text>
</comment>
<dbReference type="GO" id="GO:0006094">
    <property type="term" value="P:gluconeogenesis"/>
    <property type="evidence" value="ECO:0007669"/>
    <property type="project" value="UniProtKB-KW"/>
</dbReference>
<keyword evidence="3" id="KW-0963">Cytoplasm</keyword>
<comment type="pathway">
    <text evidence="3">Carbohydrate degradation; glycolysis; D-glyceraldehyde 3-phosphate from glycerone phosphate: step 1/1.</text>
</comment>
<organism evidence="4 5">
    <name type="scientific">Candidatus Onthenecus intestinigallinarum</name>
    <dbReference type="NCBI Taxonomy" id="2840875"/>
    <lineage>
        <taxon>Bacteria</taxon>
        <taxon>Bacillati</taxon>
        <taxon>Bacillota</taxon>
        <taxon>Clostridia</taxon>
        <taxon>Eubacteriales</taxon>
        <taxon>Candidatus Onthenecus</taxon>
    </lineage>
</organism>
<keyword evidence="3" id="KW-0324">Glycolysis</keyword>
<comment type="subunit">
    <text evidence="3">Homodimer.</text>
</comment>
<dbReference type="CDD" id="cd00311">
    <property type="entry name" value="TIM"/>
    <property type="match status" value="1"/>
</dbReference>
<reference evidence="4" key="1">
    <citation type="submission" date="2020-10" db="EMBL/GenBank/DDBJ databases">
        <authorList>
            <person name="Gilroy R."/>
        </authorList>
    </citation>
    <scope>NUCLEOTIDE SEQUENCE</scope>
    <source>
        <strain evidence="4">ChiSxjej2B14-6234</strain>
    </source>
</reference>
<dbReference type="GO" id="GO:0006096">
    <property type="term" value="P:glycolytic process"/>
    <property type="evidence" value="ECO:0007669"/>
    <property type="project" value="UniProtKB-KW"/>
</dbReference>
<evidence type="ECO:0000313" key="5">
    <source>
        <dbReference type="Proteomes" id="UP000886887"/>
    </source>
</evidence>
<evidence type="ECO:0000256" key="3">
    <source>
        <dbReference type="RuleBase" id="RU363013"/>
    </source>
</evidence>
<protein>
    <recommendedName>
        <fullName evidence="3">Triosephosphate isomerase</fullName>
        <ecNumber evidence="3">5.3.1.1</ecNumber>
    </recommendedName>
</protein>
<evidence type="ECO:0000256" key="2">
    <source>
        <dbReference type="ARBA" id="ARBA00023235"/>
    </source>
</evidence>
<gene>
    <name evidence="4" type="ORF">IAB73_07020</name>
</gene>